<proteinExistence type="predicted"/>
<dbReference type="EMBL" id="LJRF01000112">
    <property type="protein sequence ID" value="KPY47043.1"/>
    <property type="molecule type" value="Genomic_DNA"/>
</dbReference>
<dbReference type="PATRIC" id="fig|55398.3.peg.1493"/>
<gene>
    <name evidence="1" type="ORF">ALO47_01191</name>
</gene>
<reference evidence="1 2" key="1">
    <citation type="submission" date="2015-09" db="EMBL/GenBank/DDBJ databases">
        <title>Genome announcement of multiple Pseudomonas syringae strains.</title>
        <authorList>
            <person name="Thakur S."/>
            <person name="Wang P.W."/>
            <person name="Gong Y."/>
            <person name="Weir B.S."/>
            <person name="Guttman D.S."/>
        </authorList>
    </citation>
    <scope>NUCLEOTIDE SEQUENCE [LARGE SCALE GENOMIC DNA]</scope>
    <source>
        <strain evidence="1 2">ICMP3882</strain>
    </source>
</reference>
<protein>
    <submittedName>
        <fullName evidence="1">Uncharacterized protein</fullName>
    </submittedName>
</protein>
<name>A0A0P9ZBF5_PSESI</name>
<dbReference type="AlphaFoldDB" id="A0A0P9ZBF5"/>
<organism evidence="1 2">
    <name type="scientific">Pseudomonas syringae pv. ribicola</name>
    <dbReference type="NCBI Taxonomy" id="55398"/>
    <lineage>
        <taxon>Bacteria</taxon>
        <taxon>Pseudomonadati</taxon>
        <taxon>Pseudomonadota</taxon>
        <taxon>Gammaproteobacteria</taxon>
        <taxon>Pseudomonadales</taxon>
        <taxon>Pseudomonadaceae</taxon>
        <taxon>Pseudomonas</taxon>
    </lineage>
</organism>
<comment type="caution">
    <text evidence="1">The sequence shown here is derived from an EMBL/GenBank/DDBJ whole genome shotgun (WGS) entry which is preliminary data.</text>
</comment>
<sequence>MRILFAKTIVIRSFRTPAAVKALTYFLLAFSGVQHPGPRLPRRLVTKMLSVAAGQHRNPVSFFVLPEIDDR</sequence>
<evidence type="ECO:0000313" key="1">
    <source>
        <dbReference type="EMBL" id="KPY47043.1"/>
    </source>
</evidence>
<dbReference type="Proteomes" id="UP000050554">
    <property type="component" value="Unassembled WGS sequence"/>
</dbReference>
<evidence type="ECO:0000313" key="2">
    <source>
        <dbReference type="Proteomes" id="UP000050554"/>
    </source>
</evidence>
<accession>A0A0P9ZBF5</accession>